<feature type="domain" description="Deoxyribonuclease NucA/NucB" evidence="1">
    <location>
        <begin position="23"/>
        <end position="85"/>
    </location>
</feature>
<proteinExistence type="predicted"/>
<dbReference type="OrthoDB" id="2751008at2"/>
<dbReference type="Proteomes" id="UP000294543">
    <property type="component" value="Unassembled WGS sequence"/>
</dbReference>
<accession>A0A4R4VW38</accession>
<dbReference type="Pfam" id="PF14040">
    <property type="entry name" value="DNase_NucA_NucB"/>
    <property type="match status" value="1"/>
</dbReference>
<dbReference type="InterPro" id="IPR029476">
    <property type="entry name" value="DNase_NucA_NucB"/>
</dbReference>
<comment type="caution">
    <text evidence="2">The sequence shown here is derived from an EMBL/GenBank/DDBJ whole genome shotgun (WGS) entry which is preliminary data.</text>
</comment>
<protein>
    <recommendedName>
        <fullName evidence="1">Deoxyribonuclease NucA/NucB domain-containing protein</fullName>
    </recommendedName>
</protein>
<evidence type="ECO:0000313" key="3">
    <source>
        <dbReference type="Proteomes" id="UP000294543"/>
    </source>
</evidence>
<evidence type="ECO:0000259" key="1">
    <source>
        <dbReference type="Pfam" id="PF14040"/>
    </source>
</evidence>
<dbReference type="EMBL" id="SMKP01000239">
    <property type="protein sequence ID" value="TDD09601.1"/>
    <property type="molecule type" value="Genomic_DNA"/>
</dbReference>
<name>A0A4R4VW38_9ACTN</name>
<dbReference type="AlphaFoldDB" id="A0A4R4VW38"/>
<sequence length="95" mass="10651">MDSLWEDNVTLKDLTCATPTVQATKTAAKTHYDEFPFNATLEGTASLKWDYSVVYVNETENRAAGGLMSHFMAYCRILDNDPFWVRIKSGSPPAQ</sequence>
<reference evidence="2 3" key="1">
    <citation type="submission" date="2019-03" db="EMBL/GenBank/DDBJ databases">
        <title>Draft genome sequences of novel Actinobacteria.</title>
        <authorList>
            <person name="Sahin N."/>
            <person name="Ay H."/>
            <person name="Saygin H."/>
        </authorList>
    </citation>
    <scope>NUCLEOTIDE SEQUENCE [LARGE SCALE GENOMIC DNA]</scope>
    <source>
        <strain evidence="2 3">KC712</strain>
    </source>
</reference>
<evidence type="ECO:0000313" key="2">
    <source>
        <dbReference type="EMBL" id="TDD09601.1"/>
    </source>
</evidence>
<keyword evidence="3" id="KW-1185">Reference proteome</keyword>
<organism evidence="2 3">
    <name type="scientific">Nonomuraea diastatica</name>
    <dbReference type="NCBI Taxonomy" id="1848329"/>
    <lineage>
        <taxon>Bacteria</taxon>
        <taxon>Bacillati</taxon>
        <taxon>Actinomycetota</taxon>
        <taxon>Actinomycetes</taxon>
        <taxon>Streptosporangiales</taxon>
        <taxon>Streptosporangiaceae</taxon>
        <taxon>Nonomuraea</taxon>
    </lineage>
</organism>
<gene>
    <name evidence="2" type="ORF">E1294_46685</name>
</gene>